<dbReference type="GO" id="GO:0005789">
    <property type="term" value="C:endoplasmic reticulum membrane"/>
    <property type="evidence" value="ECO:0007669"/>
    <property type="project" value="UniProtKB-SubCell"/>
</dbReference>
<dbReference type="GO" id="GO:0006695">
    <property type="term" value="P:cholesterol biosynthetic process"/>
    <property type="evidence" value="ECO:0007669"/>
    <property type="project" value="UniProtKB-KW"/>
</dbReference>
<comment type="catalytic activity">
    <reaction evidence="22">
        <text>7-dehydrodesmosterol + NADPH + H(+) = desmosterol + NADP(+)</text>
        <dbReference type="Rhea" id="RHEA:46740"/>
        <dbReference type="ChEBI" id="CHEBI:15378"/>
        <dbReference type="ChEBI" id="CHEBI:17737"/>
        <dbReference type="ChEBI" id="CHEBI:27910"/>
        <dbReference type="ChEBI" id="CHEBI:57783"/>
        <dbReference type="ChEBI" id="CHEBI:58349"/>
    </reaction>
    <physiologicalReaction direction="left-to-right" evidence="22">
        <dbReference type="Rhea" id="RHEA:46741"/>
    </physiologicalReaction>
</comment>
<dbReference type="Proteomes" id="UP001187531">
    <property type="component" value="Unassembled WGS sequence"/>
</dbReference>
<keyword evidence="9" id="KW-0521">NADP</keyword>
<dbReference type="AlphaFoldDB" id="A0AA88L6H5"/>
<evidence type="ECO:0000256" key="6">
    <source>
        <dbReference type="ARBA" id="ARBA00022692"/>
    </source>
</evidence>
<keyword evidence="5" id="KW-0153">Cholesterol metabolism</keyword>
<evidence type="ECO:0000256" key="8">
    <source>
        <dbReference type="ARBA" id="ARBA00022824"/>
    </source>
</evidence>
<protein>
    <recommendedName>
        <fullName evidence="19">7-dehydrocholesterol reductase</fullName>
        <ecNumber evidence="18">1.3.1.21</ecNumber>
    </recommendedName>
    <alternativeName>
        <fullName evidence="20">Sterol Delta(7)-reductase</fullName>
    </alternativeName>
</protein>
<evidence type="ECO:0000256" key="5">
    <source>
        <dbReference type="ARBA" id="ARBA00022548"/>
    </source>
</evidence>
<keyword evidence="12" id="KW-0560">Oxidoreductase</keyword>
<evidence type="ECO:0000256" key="19">
    <source>
        <dbReference type="ARBA" id="ARBA00039984"/>
    </source>
</evidence>
<keyword evidence="16" id="KW-1207">Sterol metabolism</keyword>
<proteinExistence type="inferred from homology"/>
<evidence type="ECO:0000256" key="7">
    <source>
        <dbReference type="ARBA" id="ARBA00022778"/>
    </source>
</evidence>
<feature type="transmembrane region" description="Helical" evidence="23">
    <location>
        <begin position="131"/>
        <end position="148"/>
    </location>
</feature>
<evidence type="ECO:0000256" key="15">
    <source>
        <dbReference type="ARBA" id="ARBA00023136"/>
    </source>
</evidence>
<dbReference type="EMBL" id="JAVRJZ010000007">
    <property type="protein sequence ID" value="KAK2720283.1"/>
    <property type="molecule type" value="Genomic_DNA"/>
</dbReference>
<reference evidence="24" key="1">
    <citation type="submission" date="2023-07" db="EMBL/GenBank/DDBJ databases">
        <title>Chromosome-level genome assembly of Artemia franciscana.</title>
        <authorList>
            <person name="Jo E."/>
        </authorList>
    </citation>
    <scope>NUCLEOTIDE SEQUENCE</scope>
    <source>
        <tissue evidence="24">Whole body</tissue>
    </source>
</reference>
<keyword evidence="15 23" id="KW-0472">Membrane</keyword>
<evidence type="ECO:0000256" key="10">
    <source>
        <dbReference type="ARBA" id="ARBA00022955"/>
    </source>
</evidence>
<dbReference type="GO" id="GO:0047598">
    <property type="term" value="F:7-dehydrocholesterol reductase activity"/>
    <property type="evidence" value="ECO:0007669"/>
    <property type="project" value="UniProtKB-EC"/>
</dbReference>
<feature type="transmembrane region" description="Helical" evidence="23">
    <location>
        <begin position="216"/>
        <end position="234"/>
    </location>
</feature>
<keyword evidence="6 23" id="KW-0812">Transmembrane</keyword>
<evidence type="ECO:0000256" key="4">
    <source>
        <dbReference type="ARBA" id="ARBA00022516"/>
    </source>
</evidence>
<name>A0AA88L6H5_ARTSF</name>
<dbReference type="PANTHER" id="PTHR21257:SF38">
    <property type="entry name" value="7-DEHYDROCHOLESTEROL REDUCTASE"/>
    <property type="match status" value="1"/>
</dbReference>
<keyword evidence="25" id="KW-1185">Reference proteome</keyword>
<comment type="subcellular location">
    <subcellularLocation>
        <location evidence="1">Endoplasmic reticulum membrane</location>
        <topology evidence="1">Multi-pass membrane protein</topology>
    </subcellularLocation>
</comment>
<comment type="similarity">
    <text evidence="3">Belongs to the ERG4/ERG24 family.</text>
</comment>
<feature type="transmembrane region" description="Helical" evidence="23">
    <location>
        <begin position="61"/>
        <end position="79"/>
    </location>
</feature>
<dbReference type="InterPro" id="IPR001171">
    <property type="entry name" value="ERG24_DHCR-like"/>
</dbReference>
<feature type="transmembrane region" description="Helical" evidence="23">
    <location>
        <begin position="376"/>
        <end position="392"/>
    </location>
</feature>
<evidence type="ECO:0000256" key="14">
    <source>
        <dbReference type="ARBA" id="ARBA00023098"/>
    </source>
</evidence>
<evidence type="ECO:0000256" key="3">
    <source>
        <dbReference type="ARBA" id="ARBA00005402"/>
    </source>
</evidence>
<keyword evidence="10" id="KW-0752">Steroid biosynthesis</keyword>
<feature type="transmembrane region" description="Helical" evidence="23">
    <location>
        <begin position="250"/>
        <end position="271"/>
    </location>
</feature>
<keyword evidence="13" id="KW-0756">Sterol biosynthesis</keyword>
<feature type="transmembrane region" description="Helical" evidence="23">
    <location>
        <begin position="100"/>
        <end position="125"/>
    </location>
</feature>
<feature type="transmembrane region" description="Helical" evidence="23">
    <location>
        <begin position="283"/>
        <end position="302"/>
    </location>
</feature>
<dbReference type="PANTHER" id="PTHR21257">
    <property type="entry name" value="DELTA(14)-STEROL REDUCTASE"/>
    <property type="match status" value="1"/>
</dbReference>
<evidence type="ECO:0000256" key="21">
    <source>
        <dbReference type="ARBA" id="ARBA00047795"/>
    </source>
</evidence>
<dbReference type="Gene3D" id="1.20.120.1630">
    <property type="match status" value="1"/>
</dbReference>
<keyword evidence="4" id="KW-0444">Lipid biosynthesis</keyword>
<evidence type="ECO:0000313" key="25">
    <source>
        <dbReference type="Proteomes" id="UP001187531"/>
    </source>
</evidence>
<keyword evidence="17" id="KW-0753">Steroid metabolism</keyword>
<evidence type="ECO:0000256" key="9">
    <source>
        <dbReference type="ARBA" id="ARBA00022857"/>
    </source>
</evidence>
<keyword evidence="7" id="KW-0152">Cholesterol biosynthesis</keyword>
<organism evidence="24 25">
    <name type="scientific">Artemia franciscana</name>
    <name type="common">Brine shrimp</name>
    <name type="synonym">Artemia sanfranciscana</name>
    <dbReference type="NCBI Taxonomy" id="6661"/>
    <lineage>
        <taxon>Eukaryota</taxon>
        <taxon>Metazoa</taxon>
        <taxon>Ecdysozoa</taxon>
        <taxon>Arthropoda</taxon>
        <taxon>Crustacea</taxon>
        <taxon>Branchiopoda</taxon>
        <taxon>Anostraca</taxon>
        <taxon>Artemiidae</taxon>
        <taxon>Artemia</taxon>
    </lineage>
</organism>
<gene>
    <name evidence="24" type="ORF">QYM36_004233</name>
</gene>
<keyword evidence="14" id="KW-0443">Lipid metabolism</keyword>
<evidence type="ECO:0000256" key="17">
    <source>
        <dbReference type="ARBA" id="ARBA00023221"/>
    </source>
</evidence>
<evidence type="ECO:0000256" key="13">
    <source>
        <dbReference type="ARBA" id="ARBA00023011"/>
    </source>
</evidence>
<evidence type="ECO:0000256" key="16">
    <source>
        <dbReference type="ARBA" id="ARBA00023166"/>
    </source>
</evidence>
<evidence type="ECO:0000256" key="12">
    <source>
        <dbReference type="ARBA" id="ARBA00023002"/>
    </source>
</evidence>
<keyword evidence="11 23" id="KW-1133">Transmembrane helix</keyword>
<evidence type="ECO:0000256" key="20">
    <source>
        <dbReference type="ARBA" id="ARBA00042688"/>
    </source>
</evidence>
<keyword evidence="8" id="KW-0256">Endoplasmic reticulum</keyword>
<comment type="caution">
    <text evidence="24">The sequence shown here is derived from an EMBL/GenBank/DDBJ whole genome shotgun (WGS) entry which is preliminary data.</text>
</comment>
<dbReference type="Pfam" id="PF01222">
    <property type="entry name" value="ERG4_ERG24"/>
    <property type="match status" value="1"/>
</dbReference>
<evidence type="ECO:0000256" key="23">
    <source>
        <dbReference type="SAM" id="Phobius"/>
    </source>
</evidence>
<dbReference type="GO" id="GO:0016132">
    <property type="term" value="P:brassinosteroid biosynthetic process"/>
    <property type="evidence" value="ECO:0007669"/>
    <property type="project" value="TreeGrafter"/>
</dbReference>
<feature type="transmembrane region" description="Helical" evidence="23">
    <location>
        <begin position="192"/>
        <end position="210"/>
    </location>
</feature>
<evidence type="ECO:0000256" key="2">
    <source>
        <dbReference type="ARBA" id="ARBA00004770"/>
    </source>
</evidence>
<evidence type="ECO:0000256" key="1">
    <source>
        <dbReference type="ARBA" id="ARBA00004477"/>
    </source>
</evidence>
<feature type="transmembrane region" description="Helical" evidence="23">
    <location>
        <begin position="21"/>
        <end position="41"/>
    </location>
</feature>
<evidence type="ECO:0000256" key="11">
    <source>
        <dbReference type="ARBA" id="ARBA00022989"/>
    </source>
</evidence>
<accession>A0AA88L6H5</accession>
<dbReference type="InterPro" id="IPR018083">
    <property type="entry name" value="Sterol_reductase_CS"/>
</dbReference>
<dbReference type="PROSITE" id="PS01018">
    <property type="entry name" value="STEROL_REDUCT_2"/>
    <property type="match status" value="1"/>
</dbReference>
<evidence type="ECO:0000256" key="22">
    <source>
        <dbReference type="ARBA" id="ARBA00047826"/>
    </source>
</evidence>
<comment type="catalytic activity">
    <reaction evidence="21">
        <text>cholesterol + NADP(+) = 7-dehydrocholesterol + NADPH + H(+)</text>
        <dbReference type="Rhea" id="RHEA:23984"/>
        <dbReference type="ChEBI" id="CHEBI:15378"/>
        <dbReference type="ChEBI" id="CHEBI:16113"/>
        <dbReference type="ChEBI" id="CHEBI:17759"/>
        <dbReference type="ChEBI" id="CHEBI:57783"/>
        <dbReference type="ChEBI" id="CHEBI:58349"/>
        <dbReference type="EC" id="1.3.1.21"/>
    </reaction>
    <physiologicalReaction direction="right-to-left" evidence="21">
        <dbReference type="Rhea" id="RHEA:23986"/>
    </physiologicalReaction>
</comment>
<evidence type="ECO:0000256" key="18">
    <source>
        <dbReference type="ARBA" id="ARBA00038851"/>
    </source>
</evidence>
<evidence type="ECO:0000313" key="24">
    <source>
        <dbReference type="EMBL" id="KAK2720283.1"/>
    </source>
</evidence>
<sequence>MPPKPVNTSSRRLTLYDQLRYNVVPPVFVVFFTVATQYLAWKGNEEPNFRLSRALGNEFSWKFVGLFFLWAFLSLKVPSKIYKGPVTSFGYTPLYSDNGFLYFWSTIVLSILILNLSPILALRIYYNFPEIIGSLNICAFILCLWLLYNGKYAPSSKEKLKKQPIIYEFYRGMEIHPRIFGVDVKQLTNCRIGLMLWEVLILVFFATNWLLHGFSLAAFATFFIQTAYLAKFYWWETGYFNTLDITLDRAGYYICWGCLVWVPAFYTYASYYIVAQFPSLSDTYSLLILVFGILSVTLNYWVDYERQRFRASEGQCLIWGKKASYIMAEYDGPKGRQQSKLLISGFWGVARHLNYVFEILAAFSWCAAGWGHGVWPFLYAVFLTVLLVHRVFRDEEKCADKYGPYWKKYCEKVPYRMIPYIF</sequence>
<dbReference type="EC" id="1.3.1.21" evidence="18"/>
<comment type="pathway">
    <text evidence="2">Steroid biosynthesis; cholesterol biosynthesis.</text>
</comment>